<evidence type="ECO:0000313" key="1">
    <source>
        <dbReference type="EMBL" id="JAH91871.1"/>
    </source>
</evidence>
<proteinExistence type="predicted"/>
<organism evidence="1">
    <name type="scientific">Anguilla anguilla</name>
    <name type="common">European freshwater eel</name>
    <name type="synonym">Muraena anguilla</name>
    <dbReference type="NCBI Taxonomy" id="7936"/>
    <lineage>
        <taxon>Eukaryota</taxon>
        <taxon>Metazoa</taxon>
        <taxon>Chordata</taxon>
        <taxon>Craniata</taxon>
        <taxon>Vertebrata</taxon>
        <taxon>Euteleostomi</taxon>
        <taxon>Actinopterygii</taxon>
        <taxon>Neopterygii</taxon>
        <taxon>Teleostei</taxon>
        <taxon>Anguilliformes</taxon>
        <taxon>Anguillidae</taxon>
        <taxon>Anguilla</taxon>
    </lineage>
</organism>
<dbReference type="AlphaFoldDB" id="A0A0E9WNL5"/>
<name>A0A0E9WNL5_ANGAN</name>
<protein>
    <submittedName>
        <fullName evidence="1">Uncharacterized protein</fullName>
    </submittedName>
</protein>
<reference evidence="1" key="2">
    <citation type="journal article" date="2015" name="Fish Shellfish Immunol.">
        <title>Early steps in the European eel (Anguilla anguilla)-Vibrio vulnificus interaction in the gills: Role of the RtxA13 toxin.</title>
        <authorList>
            <person name="Callol A."/>
            <person name="Pajuelo D."/>
            <person name="Ebbesson L."/>
            <person name="Teles M."/>
            <person name="MacKenzie S."/>
            <person name="Amaro C."/>
        </authorList>
    </citation>
    <scope>NUCLEOTIDE SEQUENCE</scope>
</reference>
<dbReference type="EMBL" id="GBXM01016706">
    <property type="protein sequence ID" value="JAH91871.1"/>
    <property type="molecule type" value="Transcribed_RNA"/>
</dbReference>
<accession>A0A0E9WNL5</accession>
<sequence length="57" mass="6324">MIWESKGSQRPGNIKGTYKSHLCDPQEMAGCVCMSVCAAYVRVCVRESKRENGGLCR</sequence>
<reference evidence="1" key="1">
    <citation type="submission" date="2014-11" db="EMBL/GenBank/DDBJ databases">
        <authorList>
            <person name="Amaro Gonzalez C."/>
        </authorList>
    </citation>
    <scope>NUCLEOTIDE SEQUENCE</scope>
</reference>